<dbReference type="Pfam" id="PF14559">
    <property type="entry name" value="TPR_19"/>
    <property type="match status" value="2"/>
</dbReference>
<protein>
    <submittedName>
        <fullName evidence="4">Tetratricopeptide repeat protein</fullName>
    </submittedName>
</protein>
<reference evidence="4" key="1">
    <citation type="submission" date="2022-10" db="EMBL/GenBank/DDBJ databases">
        <title>Chitinophaga sp. nov., isolated from soil.</title>
        <authorList>
            <person name="Jeon C.O."/>
        </authorList>
    </citation>
    <scope>NUCLEOTIDE SEQUENCE</scope>
    <source>
        <strain evidence="4">R8</strain>
    </source>
</reference>
<dbReference type="PANTHER" id="PTHR44858">
    <property type="entry name" value="TETRATRICOPEPTIDE REPEAT PROTEIN 6"/>
    <property type="match status" value="1"/>
</dbReference>
<proteinExistence type="predicted"/>
<dbReference type="InterPro" id="IPR011990">
    <property type="entry name" value="TPR-like_helical_dom_sf"/>
</dbReference>
<dbReference type="PROSITE" id="PS51257">
    <property type="entry name" value="PROKAR_LIPOPROTEIN"/>
    <property type="match status" value="1"/>
</dbReference>
<dbReference type="SMART" id="SM00028">
    <property type="entry name" value="TPR"/>
    <property type="match status" value="6"/>
</dbReference>
<evidence type="ECO:0000313" key="5">
    <source>
        <dbReference type="Proteomes" id="UP001162741"/>
    </source>
</evidence>
<dbReference type="EMBL" id="CP107006">
    <property type="protein sequence ID" value="UYQ94730.1"/>
    <property type="molecule type" value="Genomic_DNA"/>
</dbReference>
<sequence length="337" mass="36863">MKYPIYASLLLAGALAAGCNNHQPKEQAAAGPDTLLYTPLVKPLTDSIAQFPKQHELYYRRGLALFNDAPELALKDFQSAAQLNPTYTDYWATSGEAALVMEQYKDAAIAFEQALKTAPQHPYIQYKLAIALIENGQPAAADSLAGVLAKSEEGQDKAYYLKARIAEDKGDTTTAITHLKAAVKVAGIESDYDAVMELASLLKDQEALQYYALASKIDPTLADPHYAAGQYFELKGQPQEAIKAYQEAILADPGYEEAYLAITDIFARSGKWKEAKHFANLTVRNKPNSARGYYNRGYAAEQLGDMAAAKADYQKALGFRKNFPEATEALARVSGKK</sequence>
<evidence type="ECO:0000256" key="3">
    <source>
        <dbReference type="PROSITE-ProRule" id="PRU00339"/>
    </source>
</evidence>
<dbReference type="InterPro" id="IPR050498">
    <property type="entry name" value="Ycf3"/>
</dbReference>
<name>A0ABY6J4X7_9BACT</name>
<evidence type="ECO:0000256" key="2">
    <source>
        <dbReference type="ARBA" id="ARBA00022803"/>
    </source>
</evidence>
<gene>
    <name evidence="4" type="ORF">MKQ68_06455</name>
</gene>
<dbReference type="Gene3D" id="1.25.40.10">
    <property type="entry name" value="Tetratricopeptide repeat domain"/>
    <property type="match status" value="4"/>
</dbReference>
<feature type="repeat" description="TPR" evidence="3">
    <location>
        <begin position="222"/>
        <end position="255"/>
    </location>
</feature>
<dbReference type="Proteomes" id="UP001162741">
    <property type="component" value="Chromosome"/>
</dbReference>
<keyword evidence="2 3" id="KW-0802">TPR repeat</keyword>
<dbReference type="InterPro" id="IPR019734">
    <property type="entry name" value="TPR_rpt"/>
</dbReference>
<dbReference type="PROSITE" id="PS50005">
    <property type="entry name" value="TPR"/>
    <property type="match status" value="2"/>
</dbReference>
<accession>A0ABY6J4X7</accession>
<dbReference type="SUPFAM" id="SSF48452">
    <property type="entry name" value="TPR-like"/>
    <property type="match status" value="1"/>
</dbReference>
<organism evidence="4 5">
    <name type="scientific">Chitinophaga horti</name>
    <dbReference type="NCBI Taxonomy" id="2920382"/>
    <lineage>
        <taxon>Bacteria</taxon>
        <taxon>Pseudomonadati</taxon>
        <taxon>Bacteroidota</taxon>
        <taxon>Chitinophagia</taxon>
        <taxon>Chitinophagales</taxon>
        <taxon>Chitinophagaceae</taxon>
        <taxon>Chitinophaga</taxon>
    </lineage>
</organism>
<dbReference type="RefSeq" id="WP_264282578.1">
    <property type="nucleotide sequence ID" value="NZ_CP107006.1"/>
</dbReference>
<feature type="repeat" description="TPR" evidence="3">
    <location>
        <begin position="88"/>
        <end position="121"/>
    </location>
</feature>
<dbReference type="PANTHER" id="PTHR44858:SF1">
    <property type="entry name" value="UDP-N-ACETYLGLUCOSAMINE--PEPTIDE N-ACETYLGLUCOSAMINYLTRANSFERASE SPINDLY-RELATED"/>
    <property type="match status" value="1"/>
</dbReference>
<evidence type="ECO:0000313" key="4">
    <source>
        <dbReference type="EMBL" id="UYQ94730.1"/>
    </source>
</evidence>
<keyword evidence="5" id="KW-1185">Reference proteome</keyword>
<keyword evidence="1" id="KW-0677">Repeat</keyword>
<evidence type="ECO:0000256" key="1">
    <source>
        <dbReference type="ARBA" id="ARBA00022737"/>
    </source>
</evidence>